<dbReference type="EMBL" id="GBRH01240995">
    <property type="protein sequence ID" value="JAD56900.1"/>
    <property type="molecule type" value="Transcribed_RNA"/>
</dbReference>
<sequence length="28" mass="3328">MINIYQLQCKSNGSNITYEHEQDKMLLI</sequence>
<reference evidence="1" key="2">
    <citation type="journal article" date="2015" name="Data Brief">
        <title>Shoot transcriptome of the giant reed, Arundo donax.</title>
        <authorList>
            <person name="Barrero R.A."/>
            <person name="Guerrero F.D."/>
            <person name="Moolhuijzen P."/>
            <person name="Goolsby J.A."/>
            <person name="Tidwell J."/>
            <person name="Bellgard S.E."/>
            <person name="Bellgard M.I."/>
        </authorList>
    </citation>
    <scope>NUCLEOTIDE SEQUENCE</scope>
    <source>
        <tissue evidence="1">Shoot tissue taken approximately 20 cm above the soil surface</tissue>
    </source>
</reference>
<accession>A0A0A9B6T7</accession>
<organism evidence="1">
    <name type="scientific">Arundo donax</name>
    <name type="common">Giant reed</name>
    <name type="synonym">Donax arundinaceus</name>
    <dbReference type="NCBI Taxonomy" id="35708"/>
    <lineage>
        <taxon>Eukaryota</taxon>
        <taxon>Viridiplantae</taxon>
        <taxon>Streptophyta</taxon>
        <taxon>Embryophyta</taxon>
        <taxon>Tracheophyta</taxon>
        <taxon>Spermatophyta</taxon>
        <taxon>Magnoliopsida</taxon>
        <taxon>Liliopsida</taxon>
        <taxon>Poales</taxon>
        <taxon>Poaceae</taxon>
        <taxon>PACMAD clade</taxon>
        <taxon>Arundinoideae</taxon>
        <taxon>Arundineae</taxon>
        <taxon>Arundo</taxon>
    </lineage>
</organism>
<proteinExistence type="predicted"/>
<protein>
    <submittedName>
        <fullName evidence="1">Uncharacterized protein</fullName>
    </submittedName>
</protein>
<evidence type="ECO:0000313" key="1">
    <source>
        <dbReference type="EMBL" id="JAD56900.1"/>
    </source>
</evidence>
<name>A0A0A9B6T7_ARUDO</name>
<dbReference type="AlphaFoldDB" id="A0A0A9B6T7"/>
<reference evidence="1" key="1">
    <citation type="submission" date="2014-09" db="EMBL/GenBank/DDBJ databases">
        <authorList>
            <person name="Magalhaes I.L.F."/>
            <person name="Oliveira U."/>
            <person name="Santos F.R."/>
            <person name="Vidigal T.H.D.A."/>
            <person name="Brescovit A.D."/>
            <person name="Santos A.J."/>
        </authorList>
    </citation>
    <scope>NUCLEOTIDE SEQUENCE</scope>
    <source>
        <tissue evidence="1">Shoot tissue taken approximately 20 cm above the soil surface</tissue>
    </source>
</reference>